<evidence type="ECO:0000313" key="1">
    <source>
        <dbReference type="EMBL" id="GGM15170.1"/>
    </source>
</evidence>
<dbReference type="RefSeq" id="WP_188866705.1">
    <property type="nucleotide sequence ID" value="NZ_BMNW01000005.1"/>
</dbReference>
<dbReference type="Proteomes" id="UP000616499">
    <property type="component" value="Unassembled WGS sequence"/>
</dbReference>
<sequence length="55" mass="6158">MATHLPSHGITVHLKNGGTLENAAAMANHSSTWTTQLYNQRWDDISLDEAERIRP</sequence>
<organism evidence="1 2">
    <name type="scientific">Pseudomonas asuensis</name>
    <dbReference type="NCBI Taxonomy" id="1825787"/>
    <lineage>
        <taxon>Bacteria</taxon>
        <taxon>Pseudomonadati</taxon>
        <taxon>Pseudomonadota</taxon>
        <taxon>Gammaproteobacteria</taxon>
        <taxon>Pseudomonadales</taxon>
        <taxon>Pseudomonadaceae</taxon>
        <taxon>Pseudomonas</taxon>
    </lineage>
</organism>
<dbReference type="EMBL" id="BMNW01000005">
    <property type="protein sequence ID" value="GGM15170.1"/>
    <property type="molecule type" value="Genomic_DNA"/>
</dbReference>
<gene>
    <name evidence="1" type="ORF">GCM10009425_27590</name>
</gene>
<name>A0ABQ2GX31_9PSED</name>
<evidence type="ECO:0000313" key="2">
    <source>
        <dbReference type="Proteomes" id="UP000616499"/>
    </source>
</evidence>
<proteinExistence type="predicted"/>
<evidence type="ECO:0008006" key="3">
    <source>
        <dbReference type="Google" id="ProtNLM"/>
    </source>
</evidence>
<keyword evidence="2" id="KW-1185">Reference proteome</keyword>
<protein>
    <recommendedName>
        <fullName evidence="3">Integrase</fullName>
    </recommendedName>
</protein>
<reference evidence="2" key="1">
    <citation type="journal article" date="2019" name="Int. J. Syst. Evol. Microbiol.">
        <title>The Global Catalogue of Microorganisms (GCM) 10K type strain sequencing project: providing services to taxonomists for standard genome sequencing and annotation.</title>
        <authorList>
            <consortium name="The Broad Institute Genomics Platform"/>
            <consortium name="The Broad Institute Genome Sequencing Center for Infectious Disease"/>
            <person name="Wu L."/>
            <person name="Ma J."/>
        </authorList>
    </citation>
    <scope>NUCLEOTIDE SEQUENCE [LARGE SCALE GENOMIC DNA]</scope>
    <source>
        <strain evidence="2">JCM 13501</strain>
    </source>
</reference>
<comment type="caution">
    <text evidence="1">The sequence shown here is derived from an EMBL/GenBank/DDBJ whole genome shotgun (WGS) entry which is preliminary data.</text>
</comment>
<accession>A0ABQ2GX31</accession>